<evidence type="ECO:0000259" key="6">
    <source>
        <dbReference type="PROSITE" id="PS51898"/>
    </source>
</evidence>
<proteinExistence type="inferred from homology"/>
<dbReference type="PANTHER" id="PTHR30349">
    <property type="entry name" value="PHAGE INTEGRASE-RELATED"/>
    <property type="match status" value="1"/>
</dbReference>
<dbReference type="SUPFAM" id="SSF56349">
    <property type="entry name" value="DNA breaking-rejoining enzymes"/>
    <property type="match status" value="1"/>
</dbReference>
<dbReference type="Gene3D" id="1.10.443.10">
    <property type="entry name" value="Intergrase catalytic core"/>
    <property type="match status" value="1"/>
</dbReference>
<reference evidence="8 9" key="1">
    <citation type="submission" date="2020-08" db="EMBL/GenBank/DDBJ databases">
        <title>Genomic Encyclopedia of Type Strains, Phase IV (KMG-IV): sequencing the most valuable type-strain genomes for metagenomic binning, comparative biology and taxonomic classification.</title>
        <authorList>
            <person name="Goeker M."/>
        </authorList>
    </citation>
    <scope>NUCLEOTIDE SEQUENCE [LARGE SCALE GENOMIC DNA]</scope>
    <source>
        <strain evidence="8 9">DSM 25620</strain>
    </source>
</reference>
<dbReference type="EMBL" id="JACHIL010000006">
    <property type="protein sequence ID" value="MBB5092596.1"/>
    <property type="molecule type" value="Genomic_DNA"/>
</dbReference>
<evidence type="ECO:0000313" key="9">
    <source>
        <dbReference type="Proteomes" id="UP000531231"/>
    </source>
</evidence>
<gene>
    <name evidence="8" type="ORF">HNQ68_003153</name>
</gene>
<dbReference type="PROSITE" id="PS51898">
    <property type="entry name" value="TYR_RECOMBINASE"/>
    <property type="match status" value="1"/>
</dbReference>
<protein>
    <submittedName>
        <fullName evidence="8">Integrase</fullName>
    </submittedName>
</protein>
<dbReference type="Pfam" id="PF00589">
    <property type="entry name" value="Phage_integrase"/>
    <property type="match status" value="1"/>
</dbReference>
<evidence type="ECO:0000256" key="2">
    <source>
        <dbReference type="ARBA" id="ARBA00022908"/>
    </source>
</evidence>
<dbReference type="GO" id="GO:0006310">
    <property type="term" value="P:DNA recombination"/>
    <property type="evidence" value="ECO:0007669"/>
    <property type="project" value="UniProtKB-KW"/>
</dbReference>
<evidence type="ECO:0000256" key="3">
    <source>
        <dbReference type="ARBA" id="ARBA00023125"/>
    </source>
</evidence>
<evidence type="ECO:0000256" key="1">
    <source>
        <dbReference type="ARBA" id="ARBA00008857"/>
    </source>
</evidence>
<dbReference type="Gene3D" id="1.10.150.130">
    <property type="match status" value="1"/>
</dbReference>
<keyword evidence="4" id="KW-0233">DNA recombination</keyword>
<dbReference type="InterPro" id="IPR011010">
    <property type="entry name" value="DNA_brk_join_enz"/>
</dbReference>
<keyword evidence="9" id="KW-1185">Reference proteome</keyword>
<dbReference type="InterPro" id="IPR013762">
    <property type="entry name" value="Integrase-like_cat_sf"/>
</dbReference>
<organism evidence="8 9">
    <name type="scientific">Pseudochrobactrum saccharolyticum</name>
    <dbReference type="NCBI Taxonomy" id="354352"/>
    <lineage>
        <taxon>Bacteria</taxon>
        <taxon>Pseudomonadati</taxon>
        <taxon>Pseudomonadota</taxon>
        <taxon>Alphaproteobacteria</taxon>
        <taxon>Hyphomicrobiales</taxon>
        <taxon>Brucellaceae</taxon>
        <taxon>Pseudochrobactrum</taxon>
    </lineage>
</organism>
<dbReference type="CDD" id="cd01184">
    <property type="entry name" value="INT_C_like_1"/>
    <property type="match status" value="1"/>
</dbReference>
<dbReference type="Proteomes" id="UP000531231">
    <property type="component" value="Unassembled WGS sequence"/>
</dbReference>
<dbReference type="InterPro" id="IPR050090">
    <property type="entry name" value="Tyrosine_recombinase_XerCD"/>
</dbReference>
<dbReference type="PROSITE" id="PS51900">
    <property type="entry name" value="CB"/>
    <property type="match status" value="1"/>
</dbReference>
<dbReference type="RefSeq" id="WP_170265305.1">
    <property type="nucleotide sequence ID" value="NZ_JACHIL010000006.1"/>
</dbReference>
<keyword evidence="2" id="KW-0229">DNA integration</keyword>
<name>A0A7W8ER50_9HYPH</name>
<accession>A0A7W8ER50</accession>
<dbReference type="InterPro" id="IPR002104">
    <property type="entry name" value="Integrase_catalytic"/>
</dbReference>
<evidence type="ECO:0000256" key="4">
    <source>
        <dbReference type="ARBA" id="ARBA00023172"/>
    </source>
</evidence>
<sequence length="499" mass="56191">MAQIPLDRIHSVAQAYFQERLTKALELCLDLPSDVDVDLNFEIQGSLERISALKSMMKKHRYDDSVELDARALLEKTGNEGPADDALTYIRRLVARAMILQNEYLVQELSGGTYNGAPDDSVFRGIGPGALPEDGDIATDHDLSIRTAIESFMALKDTVWVPKTKADYKRCLLLASDVIGADRPLSSVKADDIRKVRDVLMSMPANAFKTYVVSGQSLKKIITDNADGSKLAFKTREKYFTMIRTFFKWAVDEEKLAQMPGKGIKLVGGMKEAEIEERDPYSKDELLKIFSSPLYAGSKSFSRRYIPGTMTERDDYFWIPIVALYTGMRLGEIVQLRLTDLKSEDGVPYFNVSLDGDKQKTVKTAQSIRRVPVHPILISLGLLTYAAAREKANRQRLFDDIKPSKTGYYSANFSKWWGRYSRKITVHTDKTAFHSFRHNFTDALREAEVADDVSRQLTGHADKPGDSHARYGTKASLKRLREGIIKISYGSIDDLLNKV</sequence>
<feature type="domain" description="Tyr recombinase" evidence="6">
    <location>
        <begin position="276"/>
        <end position="485"/>
    </location>
</feature>
<evidence type="ECO:0000256" key="5">
    <source>
        <dbReference type="PROSITE-ProRule" id="PRU01248"/>
    </source>
</evidence>
<feature type="domain" description="Core-binding (CB)" evidence="7">
    <location>
        <begin position="143"/>
        <end position="251"/>
    </location>
</feature>
<evidence type="ECO:0000313" key="8">
    <source>
        <dbReference type="EMBL" id="MBB5092596.1"/>
    </source>
</evidence>
<dbReference type="PANTHER" id="PTHR30349:SF41">
    <property type="entry name" value="INTEGRASE_RECOMBINASE PROTEIN MJ0367-RELATED"/>
    <property type="match status" value="1"/>
</dbReference>
<dbReference type="AlphaFoldDB" id="A0A7W8ER50"/>
<comment type="similarity">
    <text evidence="1">Belongs to the 'phage' integrase family.</text>
</comment>
<dbReference type="GO" id="GO:0003677">
    <property type="term" value="F:DNA binding"/>
    <property type="evidence" value="ECO:0007669"/>
    <property type="project" value="UniProtKB-UniRule"/>
</dbReference>
<comment type="caution">
    <text evidence="8">The sequence shown here is derived from an EMBL/GenBank/DDBJ whole genome shotgun (WGS) entry which is preliminary data.</text>
</comment>
<dbReference type="InterPro" id="IPR010998">
    <property type="entry name" value="Integrase_recombinase_N"/>
</dbReference>
<keyword evidence="3 5" id="KW-0238">DNA-binding</keyword>
<dbReference type="InterPro" id="IPR044068">
    <property type="entry name" value="CB"/>
</dbReference>
<dbReference type="GO" id="GO:0015074">
    <property type="term" value="P:DNA integration"/>
    <property type="evidence" value="ECO:0007669"/>
    <property type="project" value="UniProtKB-KW"/>
</dbReference>
<evidence type="ECO:0000259" key="7">
    <source>
        <dbReference type="PROSITE" id="PS51900"/>
    </source>
</evidence>